<dbReference type="SUPFAM" id="SSF55874">
    <property type="entry name" value="ATPase domain of HSP90 chaperone/DNA topoisomerase II/histidine kinase"/>
    <property type="match status" value="1"/>
</dbReference>
<dbReference type="Pfam" id="PF01590">
    <property type="entry name" value="GAF"/>
    <property type="match status" value="1"/>
</dbReference>
<evidence type="ECO:0000256" key="4">
    <source>
        <dbReference type="ARBA" id="ARBA00022679"/>
    </source>
</evidence>
<dbReference type="Gene3D" id="3.30.565.10">
    <property type="entry name" value="Histidine kinase-like ATPase, C-terminal domain"/>
    <property type="match status" value="1"/>
</dbReference>
<sequence>MDSSSASTEATLEQCVRQQQAVAALGSRALEGDDLDALFRDVAETVATTLEMDSCTVLERVPDENQFRRRGRYGWEDGDGPVEPTTIAADPDSLASYTLATDESVVVTDRRTDDRFDESDPQFDRDVVSEVGVVVGSGDEPWGILRVQMTSRREFDAGEIAFVESVATVLASAVEREHANRRRNEAVTRTETIVETAHDGIYVLDEQRRFELVNESFAELTRFTRSELRGKPASDVFGEEFDATEAEKRATARGSKSPVFEETIIAGSDGTRTVESRFDIIAADDGSEKRVGVVRDVTERKHLESELEVMLDRVTDAFTAIDTEWTYTYVNEHAATLLDVADDELVGQNVWEAFPSAVGTQFETEYRRAMATQESVSFEAYSDVADTWLEVNVYPSATGLSVYFKDISERRAYEEQLRRFERLVETVNDGVYATDGEGRFVIVNDAFVSMSEHTRADLLGSHGSAFFGDRFVDTDEQEWRDLVDGTRESVEFETTITGPDGDPRSVQNRFVPFEMDGETGRVGVTRDVTERKQMEANLRESERQFRTLAEHLDETIWLAGADPEDLFYINPSYEDVYGRSRESLYEDALSFLEVVHPDDRERVRDAYTGLPETEYDEEFRIRTDDGEMRWIHARAVPVADDEGDVVGIVGIDVDVTDRKDRERRLAKYETIVEAVDDGIYTVDDDDRFTMVNRAYAELTGYSRSELLGSHTSLVVDEGVSERAQELAAEPGETKFEVEIETAAGDRIPTEATLTTHVDDESGKRRRIGVVRDITERKARQWKLEESRRRYRTLVDHFPNGAVALFDDDLRYTLVGGEMLDERNISRSELIGTCIYDRYPDDIVDDVEPKFRAALAGEEHTFEFTYEGRDLLTYTLPVRNDDGDVFAGMLMVQDITKRKEYRRRLEESNERLEQFAYAASHDLQEPLRMVSSYLQLIEGRYGDELDADGQEFLEFAVDGAERMRDMIDGLLEFSRIETQGEPFAPVELDDVLADVRRDLGVQIDEHDAKITAESLPRVEGDGNQLRQVFQNLLSNAIEYAGDSPPRIDVSTHRASTEWVISVSDNGIGIEPEDTDRIFEIFQRLHAVDEGTGSGIGLALCERIVERHGGEIWVDSEPGDGSTFSFTLPTVNDGAETVRD</sequence>
<dbReference type="InterPro" id="IPR004358">
    <property type="entry name" value="Sig_transdc_His_kin-like_C"/>
</dbReference>
<dbReference type="Pfam" id="PF00512">
    <property type="entry name" value="HisKA"/>
    <property type="match status" value="1"/>
</dbReference>
<dbReference type="NCBIfam" id="TIGR00229">
    <property type="entry name" value="sensory_box"/>
    <property type="match status" value="5"/>
</dbReference>
<dbReference type="Gene3D" id="3.30.450.40">
    <property type="match status" value="1"/>
</dbReference>
<organism evidence="9 10">
    <name type="scientific">Natronorubrum aibiense</name>
    <dbReference type="NCBI Taxonomy" id="348826"/>
    <lineage>
        <taxon>Archaea</taxon>
        <taxon>Methanobacteriati</taxon>
        <taxon>Methanobacteriota</taxon>
        <taxon>Stenosarchaea group</taxon>
        <taxon>Halobacteria</taxon>
        <taxon>Halobacteriales</taxon>
        <taxon>Natrialbaceae</taxon>
        <taxon>Natronorubrum</taxon>
    </lineage>
</organism>
<dbReference type="GO" id="GO:0006355">
    <property type="term" value="P:regulation of DNA-templated transcription"/>
    <property type="evidence" value="ECO:0007669"/>
    <property type="project" value="InterPro"/>
</dbReference>
<dbReference type="PRINTS" id="PR00344">
    <property type="entry name" value="BCTRLSENSOR"/>
</dbReference>
<dbReference type="InterPro" id="IPR052162">
    <property type="entry name" value="Sensor_kinase/Photoreceptor"/>
</dbReference>
<dbReference type="InterPro" id="IPR013655">
    <property type="entry name" value="PAS_fold_3"/>
</dbReference>
<gene>
    <name evidence="9" type="ORF">GCU68_11040</name>
</gene>
<dbReference type="SUPFAM" id="SSF47384">
    <property type="entry name" value="Homodimeric domain of signal transducing histidine kinase"/>
    <property type="match status" value="1"/>
</dbReference>
<dbReference type="InterPro" id="IPR001610">
    <property type="entry name" value="PAC"/>
</dbReference>
<dbReference type="Gene3D" id="1.10.287.130">
    <property type="match status" value="1"/>
</dbReference>
<feature type="domain" description="PAS" evidence="7">
    <location>
        <begin position="303"/>
        <end position="373"/>
    </location>
</feature>
<dbReference type="RefSeq" id="WP_152941584.1">
    <property type="nucleotide sequence ID" value="NZ_CP045488.1"/>
</dbReference>
<dbReference type="KEGG" id="nas:GCU68_11040"/>
<dbReference type="InterPro" id="IPR003018">
    <property type="entry name" value="GAF"/>
</dbReference>
<feature type="domain" description="PAS" evidence="7">
    <location>
        <begin position="541"/>
        <end position="614"/>
    </location>
</feature>
<feature type="domain" description="PAS" evidence="7">
    <location>
        <begin position="664"/>
        <end position="708"/>
    </location>
</feature>
<evidence type="ECO:0000313" key="10">
    <source>
        <dbReference type="Proteomes" id="UP000326170"/>
    </source>
</evidence>
<dbReference type="InterPro" id="IPR036097">
    <property type="entry name" value="HisK_dim/P_sf"/>
</dbReference>
<keyword evidence="10" id="KW-1185">Reference proteome</keyword>
<dbReference type="CDD" id="cd00082">
    <property type="entry name" value="HisKA"/>
    <property type="match status" value="1"/>
</dbReference>
<proteinExistence type="predicted"/>
<dbReference type="EC" id="2.7.13.3" evidence="2"/>
<feature type="domain" description="PAC" evidence="8">
    <location>
        <begin position="615"/>
        <end position="667"/>
    </location>
</feature>
<dbReference type="Pfam" id="PF08448">
    <property type="entry name" value="PAS_4"/>
    <property type="match status" value="4"/>
</dbReference>
<dbReference type="PANTHER" id="PTHR43304">
    <property type="entry name" value="PHYTOCHROME-LIKE PROTEIN CPH1"/>
    <property type="match status" value="1"/>
</dbReference>
<dbReference type="AlphaFoldDB" id="A0A5P9P4I1"/>
<dbReference type="Gene3D" id="3.30.450.20">
    <property type="entry name" value="PAS domain"/>
    <property type="match status" value="6"/>
</dbReference>
<dbReference type="PANTHER" id="PTHR43304:SF1">
    <property type="entry name" value="PAC DOMAIN-CONTAINING PROTEIN"/>
    <property type="match status" value="1"/>
</dbReference>
<keyword evidence="5" id="KW-0418">Kinase</keyword>
<dbReference type="SUPFAM" id="SSF55785">
    <property type="entry name" value="PYP-like sensor domain (PAS domain)"/>
    <property type="match status" value="6"/>
</dbReference>
<dbReference type="SMART" id="SM00086">
    <property type="entry name" value="PAC"/>
    <property type="match status" value="4"/>
</dbReference>
<accession>A0A5P9P4I1</accession>
<evidence type="ECO:0000256" key="5">
    <source>
        <dbReference type="ARBA" id="ARBA00022777"/>
    </source>
</evidence>
<dbReference type="Pfam" id="PF00989">
    <property type="entry name" value="PAS"/>
    <property type="match status" value="1"/>
</dbReference>
<feature type="domain" description="PAC" evidence="8">
    <location>
        <begin position="733"/>
        <end position="785"/>
    </location>
</feature>
<dbReference type="SMART" id="SM00091">
    <property type="entry name" value="PAS"/>
    <property type="match status" value="6"/>
</dbReference>
<dbReference type="Proteomes" id="UP000326170">
    <property type="component" value="Chromosome"/>
</dbReference>
<name>A0A5P9P4I1_9EURY</name>
<protein>
    <recommendedName>
        <fullName evidence="2">histidine kinase</fullName>
        <ecNumber evidence="2">2.7.13.3</ecNumber>
    </recommendedName>
</protein>
<feature type="domain" description="PAS" evidence="7">
    <location>
        <begin position="186"/>
        <end position="231"/>
    </location>
</feature>
<comment type="catalytic activity">
    <reaction evidence="1">
        <text>ATP + protein L-histidine = ADP + protein N-phospho-L-histidine.</text>
        <dbReference type="EC" id="2.7.13.3"/>
    </reaction>
</comment>
<evidence type="ECO:0000259" key="7">
    <source>
        <dbReference type="PROSITE" id="PS50112"/>
    </source>
</evidence>
<dbReference type="OrthoDB" id="106630at2157"/>
<evidence type="ECO:0000313" key="9">
    <source>
        <dbReference type="EMBL" id="QFU83032.1"/>
    </source>
</evidence>
<dbReference type="InterPro" id="IPR003661">
    <property type="entry name" value="HisK_dim/P_dom"/>
</dbReference>
<dbReference type="CDD" id="cd00130">
    <property type="entry name" value="PAS"/>
    <property type="match status" value="5"/>
</dbReference>
<dbReference type="SUPFAM" id="SSF55781">
    <property type="entry name" value="GAF domain-like"/>
    <property type="match status" value="1"/>
</dbReference>
<dbReference type="EMBL" id="CP045488">
    <property type="protein sequence ID" value="QFU83032.1"/>
    <property type="molecule type" value="Genomic_DNA"/>
</dbReference>
<keyword evidence="3" id="KW-0597">Phosphoprotein</keyword>
<dbReference type="InterPro" id="IPR029016">
    <property type="entry name" value="GAF-like_dom_sf"/>
</dbReference>
<evidence type="ECO:0000259" key="8">
    <source>
        <dbReference type="PROSITE" id="PS50113"/>
    </source>
</evidence>
<evidence type="ECO:0000259" key="6">
    <source>
        <dbReference type="PROSITE" id="PS50109"/>
    </source>
</evidence>
<dbReference type="Pfam" id="PF08447">
    <property type="entry name" value="PAS_3"/>
    <property type="match status" value="1"/>
</dbReference>
<dbReference type="InterPro" id="IPR013656">
    <property type="entry name" value="PAS_4"/>
</dbReference>
<dbReference type="FunFam" id="3.30.565.10:FF:000006">
    <property type="entry name" value="Sensor histidine kinase WalK"/>
    <property type="match status" value="1"/>
</dbReference>
<dbReference type="SMART" id="SM00065">
    <property type="entry name" value="GAF"/>
    <property type="match status" value="1"/>
</dbReference>
<evidence type="ECO:0000256" key="1">
    <source>
        <dbReference type="ARBA" id="ARBA00000085"/>
    </source>
</evidence>
<dbReference type="PROSITE" id="PS50109">
    <property type="entry name" value="HIS_KIN"/>
    <property type="match status" value="1"/>
</dbReference>
<keyword evidence="4" id="KW-0808">Transferase</keyword>
<dbReference type="GO" id="GO:0000155">
    <property type="term" value="F:phosphorelay sensor kinase activity"/>
    <property type="evidence" value="ECO:0007669"/>
    <property type="project" value="InterPro"/>
</dbReference>
<dbReference type="PROSITE" id="PS50112">
    <property type="entry name" value="PAS"/>
    <property type="match status" value="5"/>
</dbReference>
<dbReference type="InterPro" id="IPR013767">
    <property type="entry name" value="PAS_fold"/>
</dbReference>
<reference evidence="9 10" key="1">
    <citation type="journal article" date="2007" name="Int. J. Syst. Evol. Microbiol.">
        <title>Natronorubrum sulfidifaciens sp. nov., an extremely haloalkaliphilic archaeon isolated from Aiding salt lake in Xin-Jiang, China.</title>
        <authorList>
            <person name="Cui H.L."/>
            <person name="Tohty D."/>
            <person name="Liu H.C."/>
            <person name="Liu S.J."/>
            <person name="Oren A."/>
            <person name="Zhou P.J."/>
        </authorList>
    </citation>
    <scope>NUCLEOTIDE SEQUENCE [LARGE SCALE GENOMIC DNA]</scope>
    <source>
        <strain evidence="9 10">7-3</strain>
    </source>
</reference>
<dbReference type="InterPro" id="IPR000014">
    <property type="entry name" value="PAS"/>
</dbReference>
<dbReference type="InterPro" id="IPR003594">
    <property type="entry name" value="HATPase_dom"/>
</dbReference>
<feature type="domain" description="PAC" evidence="8">
    <location>
        <begin position="855"/>
        <end position="906"/>
    </location>
</feature>
<dbReference type="InterPro" id="IPR000700">
    <property type="entry name" value="PAS-assoc_C"/>
</dbReference>
<dbReference type="PROSITE" id="PS50113">
    <property type="entry name" value="PAC"/>
    <property type="match status" value="4"/>
</dbReference>
<evidence type="ECO:0000256" key="3">
    <source>
        <dbReference type="ARBA" id="ARBA00022553"/>
    </source>
</evidence>
<dbReference type="SMART" id="SM00388">
    <property type="entry name" value="HisKA"/>
    <property type="match status" value="1"/>
</dbReference>
<feature type="domain" description="Histidine kinase" evidence="6">
    <location>
        <begin position="917"/>
        <end position="1130"/>
    </location>
</feature>
<dbReference type="InterPro" id="IPR036890">
    <property type="entry name" value="HATPase_C_sf"/>
</dbReference>
<feature type="domain" description="PAC" evidence="8">
    <location>
        <begin position="490"/>
        <end position="540"/>
    </location>
</feature>
<feature type="domain" description="PAS" evidence="7">
    <location>
        <begin position="416"/>
        <end position="460"/>
    </location>
</feature>
<dbReference type="Pfam" id="PF02518">
    <property type="entry name" value="HATPase_c"/>
    <property type="match status" value="1"/>
</dbReference>
<dbReference type="GeneID" id="42301586"/>
<dbReference type="InterPro" id="IPR005467">
    <property type="entry name" value="His_kinase_dom"/>
</dbReference>
<dbReference type="SMART" id="SM00387">
    <property type="entry name" value="HATPase_c"/>
    <property type="match status" value="1"/>
</dbReference>
<dbReference type="InterPro" id="IPR035965">
    <property type="entry name" value="PAS-like_dom_sf"/>
</dbReference>
<evidence type="ECO:0000256" key="2">
    <source>
        <dbReference type="ARBA" id="ARBA00012438"/>
    </source>
</evidence>